<dbReference type="Pfam" id="PF01943">
    <property type="entry name" value="Polysacc_synt"/>
    <property type="match status" value="1"/>
</dbReference>
<keyword evidence="3 6" id="KW-0812">Transmembrane</keyword>
<feature type="transmembrane region" description="Helical" evidence="6">
    <location>
        <begin position="163"/>
        <end position="186"/>
    </location>
</feature>
<keyword evidence="2" id="KW-1003">Cell membrane</keyword>
<dbReference type="EMBL" id="CP002583">
    <property type="protein sequence ID" value="ADZ90023.1"/>
    <property type="molecule type" value="Genomic_DNA"/>
</dbReference>
<protein>
    <submittedName>
        <fullName evidence="7">Polysaccharide biosynthesis protein</fullName>
    </submittedName>
</protein>
<feature type="transmembrane region" description="Helical" evidence="6">
    <location>
        <begin position="231"/>
        <end position="257"/>
    </location>
</feature>
<dbReference type="HOGENOM" id="CLU_043133_0_0_6"/>
<dbReference type="RefSeq" id="WP_013659928.1">
    <property type="nucleotide sequence ID" value="NC_015276.1"/>
</dbReference>
<dbReference type="Proteomes" id="UP000001062">
    <property type="component" value="Chromosome"/>
</dbReference>
<evidence type="ECO:0000256" key="4">
    <source>
        <dbReference type="ARBA" id="ARBA00022989"/>
    </source>
</evidence>
<evidence type="ECO:0000256" key="6">
    <source>
        <dbReference type="SAM" id="Phobius"/>
    </source>
</evidence>
<dbReference type="eggNOG" id="COG2244">
    <property type="taxonomic scope" value="Bacteria"/>
</dbReference>
<dbReference type="OrthoDB" id="9815248at2"/>
<name>F2K2H8_MARM1</name>
<keyword evidence="8" id="KW-1185">Reference proteome</keyword>
<dbReference type="PATRIC" id="fig|717774.3.peg.768"/>
<evidence type="ECO:0000256" key="5">
    <source>
        <dbReference type="ARBA" id="ARBA00023136"/>
    </source>
</evidence>
<keyword evidence="5 6" id="KW-0472">Membrane</keyword>
<evidence type="ECO:0000313" key="8">
    <source>
        <dbReference type="Proteomes" id="UP000001062"/>
    </source>
</evidence>
<dbReference type="AlphaFoldDB" id="F2K2H8"/>
<feature type="transmembrane region" description="Helical" evidence="6">
    <location>
        <begin position="464"/>
        <end position="483"/>
    </location>
</feature>
<feature type="transmembrane region" description="Helical" evidence="6">
    <location>
        <begin position="300"/>
        <end position="323"/>
    </location>
</feature>
<dbReference type="InterPro" id="IPR050833">
    <property type="entry name" value="Poly_Biosynth_Transport"/>
</dbReference>
<feature type="transmembrane region" description="Helical" evidence="6">
    <location>
        <begin position="343"/>
        <end position="362"/>
    </location>
</feature>
<feature type="transmembrane region" description="Helical" evidence="6">
    <location>
        <begin position="374"/>
        <end position="395"/>
    </location>
</feature>
<feature type="transmembrane region" description="Helical" evidence="6">
    <location>
        <begin position="131"/>
        <end position="156"/>
    </location>
</feature>
<evidence type="ECO:0000313" key="7">
    <source>
        <dbReference type="EMBL" id="ADZ90023.1"/>
    </source>
</evidence>
<organism evidence="7 8">
    <name type="scientific">Marinomonas mediterranea (strain ATCC 700492 / JCM 21426 / NBRC 103028 / MMB-1)</name>
    <dbReference type="NCBI Taxonomy" id="717774"/>
    <lineage>
        <taxon>Bacteria</taxon>
        <taxon>Pseudomonadati</taxon>
        <taxon>Pseudomonadota</taxon>
        <taxon>Gammaproteobacteria</taxon>
        <taxon>Oceanospirillales</taxon>
        <taxon>Oceanospirillaceae</taxon>
        <taxon>Marinomonas</taxon>
    </lineage>
</organism>
<evidence type="ECO:0000256" key="1">
    <source>
        <dbReference type="ARBA" id="ARBA00004651"/>
    </source>
</evidence>
<feature type="transmembrane region" description="Helical" evidence="6">
    <location>
        <begin position="100"/>
        <end position="125"/>
    </location>
</feature>
<dbReference type="STRING" id="717774.Marme_0740"/>
<dbReference type="InterPro" id="IPR002797">
    <property type="entry name" value="Polysacc_synth"/>
</dbReference>
<dbReference type="PANTHER" id="PTHR30250">
    <property type="entry name" value="PST FAMILY PREDICTED COLANIC ACID TRANSPORTER"/>
    <property type="match status" value="1"/>
</dbReference>
<feature type="transmembrane region" description="Helical" evidence="6">
    <location>
        <begin position="59"/>
        <end position="80"/>
    </location>
</feature>
<dbReference type="GO" id="GO:0005886">
    <property type="term" value="C:plasma membrane"/>
    <property type="evidence" value="ECO:0007669"/>
    <property type="project" value="UniProtKB-SubCell"/>
</dbReference>
<comment type="subcellular location">
    <subcellularLocation>
        <location evidence="1">Cell membrane</location>
        <topology evidence="1">Multi-pass membrane protein</topology>
    </subcellularLocation>
</comment>
<feature type="transmembrane region" description="Helical" evidence="6">
    <location>
        <begin position="25"/>
        <end position="47"/>
    </location>
</feature>
<keyword evidence="4 6" id="KW-1133">Transmembrane helix</keyword>
<dbReference type="KEGG" id="mme:Marme_0740"/>
<feature type="transmembrane region" description="Helical" evidence="6">
    <location>
        <begin position="431"/>
        <end position="452"/>
    </location>
</feature>
<accession>F2K2H8</accession>
<evidence type="ECO:0000256" key="3">
    <source>
        <dbReference type="ARBA" id="ARBA00022692"/>
    </source>
</evidence>
<reference evidence="7 8" key="1">
    <citation type="journal article" date="2012" name="Stand. Genomic Sci.">
        <title>Complete genome sequence of the melanogenic marine bacterium Marinomonas mediterranea type strain (MMB-1(T)).</title>
        <authorList>
            <person name="Lucas-Elio P."/>
            <person name="Goodwin L."/>
            <person name="Woyke T."/>
            <person name="Pitluck S."/>
            <person name="Nolan M."/>
            <person name="Kyrpides N.C."/>
            <person name="Detter J.C."/>
            <person name="Copeland A."/>
            <person name="Teshima H."/>
            <person name="Bruce D."/>
            <person name="Detter C."/>
            <person name="Tapia R."/>
            <person name="Han S."/>
            <person name="Land M.L."/>
            <person name="Ivanova N."/>
            <person name="Mikhailova N."/>
            <person name="Johnston A.W."/>
            <person name="Sanchez-Amat A."/>
        </authorList>
    </citation>
    <scope>NUCLEOTIDE SEQUENCE [LARGE SCALE GENOMIC DNA]</scope>
    <source>
        <strain evidence="8">ATCC 700492 / JCM 21426 / NBRC 103028 / MMB-1</strain>
    </source>
</reference>
<feature type="transmembrane region" description="Helical" evidence="6">
    <location>
        <begin position="192"/>
        <end position="210"/>
    </location>
</feature>
<proteinExistence type="predicted"/>
<feature type="transmembrane region" description="Helical" evidence="6">
    <location>
        <begin position="401"/>
        <end position="419"/>
    </location>
</feature>
<gene>
    <name evidence="7" type="ordered locus">Marme_0740</name>
</gene>
<feature type="transmembrane region" description="Helical" evidence="6">
    <location>
        <begin position="263"/>
        <end position="288"/>
    </location>
</feature>
<sequence length="493" mass="54370">MKPLAIFKQKLDALFATQSALMQQACYAIGIILSKAISLFLLPFVASRLGLIEFARLETVIALLNGAVIIVSFGMVNLLYRQAGKATNDADKRQIVAQLIGTALCMAILIIVSVFLSFSMTLPLINQITTLSATELLLCTLIISLEGVLGLCLAWLRMEEKAFLFLRSMLMRTLVYSALTVIGLSYDYGLTFLLFASLAASLLQAIELIAHQLKSTGIQFNKPSLWQTLRYGWPFVLSGLAMYASQGMEIVILAQYISPEQLAAYAIAIKFFLIAALCNQPYLLWWYARRMNVLSDASKLNSAGTGATLGVLIAMTTSLLIWFWSEWLITLLFDDAILEAMHFLPWLLAAGVLKQWGALYNLGCFSSENSRAQMYIELSTGAFCAMCFPILIALYGVHGALYTFVFSQFGRLIAYWIVSQRVLHIRYPLTLLTKGILGLVVILMIAILTSMMLPSFSGSDAMAFVAPLTVPLCASIASLVWIVKLGRPYANLL</sequence>
<evidence type="ECO:0000256" key="2">
    <source>
        <dbReference type="ARBA" id="ARBA00022475"/>
    </source>
</evidence>
<dbReference type="PANTHER" id="PTHR30250:SF11">
    <property type="entry name" value="O-ANTIGEN TRANSPORTER-RELATED"/>
    <property type="match status" value="1"/>
</dbReference>